<sequence>MTAAIIDFFAAYILAGRQPPLRTSPTPPTSRIPALEPGGKLFDLVQRVYTIYYESKQGPSPSASTISKAVQIWHELDTWDPDGEDEDLPSDTAILYKIYKSAIFLWTYLVIHPNDVDGWKAQDAVRSILSGVREVHESRAVGRLAIIPLFFAGLAIVSTEDQETVARDFEHLLGFIGEDRVRDVYGIVQRAWALYDAGVRSSWDWMRYDEEES</sequence>
<keyword evidence="2" id="KW-1185">Reference proteome</keyword>
<evidence type="ECO:0000313" key="2">
    <source>
        <dbReference type="Proteomes" id="UP001610334"/>
    </source>
</evidence>
<accession>A0ABR4HS42</accession>
<comment type="caution">
    <text evidence="1">The sequence shown here is derived from an EMBL/GenBank/DDBJ whole genome shotgun (WGS) entry which is preliminary data.</text>
</comment>
<dbReference type="EMBL" id="JBFXLT010000014">
    <property type="protein sequence ID" value="KAL2818305.1"/>
    <property type="molecule type" value="Genomic_DNA"/>
</dbReference>
<dbReference type="Proteomes" id="UP001610334">
    <property type="component" value="Unassembled WGS sequence"/>
</dbReference>
<protein>
    <submittedName>
        <fullName evidence="1">Uncharacterized protein</fullName>
    </submittedName>
</protein>
<reference evidence="1 2" key="1">
    <citation type="submission" date="2024-07" db="EMBL/GenBank/DDBJ databases">
        <title>Section-level genome sequencing and comparative genomics of Aspergillus sections Usti and Cavernicolus.</title>
        <authorList>
            <consortium name="Lawrence Berkeley National Laboratory"/>
            <person name="Nybo J.L."/>
            <person name="Vesth T.C."/>
            <person name="Theobald S."/>
            <person name="Frisvad J.C."/>
            <person name="Larsen T.O."/>
            <person name="Kjaerboelling I."/>
            <person name="Rothschild-Mancinelli K."/>
            <person name="Lyhne E.K."/>
            <person name="Kogle M.E."/>
            <person name="Barry K."/>
            <person name="Clum A."/>
            <person name="Na H."/>
            <person name="Ledsgaard L."/>
            <person name="Lin J."/>
            <person name="Lipzen A."/>
            <person name="Kuo A."/>
            <person name="Riley R."/>
            <person name="Mondo S."/>
            <person name="Labutti K."/>
            <person name="Haridas S."/>
            <person name="Pangalinan J."/>
            <person name="Salamov A.A."/>
            <person name="Simmons B.A."/>
            <person name="Magnuson J.K."/>
            <person name="Chen J."/>
            <person name="Drula E."/>
            <person name="Henrissat B."/>
            <person name="Wiebenga A."/>
            <person name="Lubbers R.J."/>
            <person name="Gomes A.C."/>
            <person name="Makela M.R."/>
            <person name="Stajich J."/>
            <person name="Grigoriev I.V."/>
            <person name="Mortensen U.H."/>
            <person name="De Vries R.P."/>
            <person name="Baker S.E."/>
            <person name="Andersen M.R."/>
        </authorList>
    </citation>
    <scope>NUCLEOTIDE SEQUENCE [LARGE SCALE GENOMIC DNA]</scope>
    <source>
        <strain evidence="1 2">CBS 588.65</strain>
    </source>
</reference>
<name>A0ABR4HS42_9EURO</name>
<dbReference type="InterPro" id="IPR021858">
    <property type="entry name" value="Fun_TF"/>
</dbReference>
<organism evidence="1 2">
    <name type="scientific">Aspergillus granulosus</name>
    <dbReference type="NCBI Taxonomy" id="176169"/>
    <lineage>
        <taxon>Eukaryota</taxon>
        <taxon>Fungi</taxon>
        <taxon>Dikarya</taxon>
        <taxon>Ascomycota</taxon>
        <taxon>Pezizomycotina</taxon>
        <taxon>Eurotiomycetes</taxon>
        <taxon>Eurotiomycetidae</taxon>
        <taxon>Eurotiales</taxon>
        <taxon>Aspergillaceae</taxon>
        <taxon>Aspergillus</taxon>
        <taxon>Aspergillus subgen. Nidulantes</taxon>
    </lineage>
</organism>
<dbReference type="Pfam" id="PF11951">
    <property type="entry name" value="Fungal_trans_2"/>
    <property type="match status" value="1"/>
</dbReference>
<proteinExistence type="predicted"/>
<evidence type="ECO:0000313" key="1">
    <source>
        <dbReference type="EMBL" id="KAL2818305.1"/>
    </source>
</evidence>
<gene>
    <name evidence="1" type="ORF">BJX63DRAFT_429239</name>
</gene>